<protein>
    <submittedName>
        <fullName evidence="2">Uncharacterized protein</fullName>
    </submittedName>
</protein>
<dbReference type="Proteomes" id="UP000182235">
    <property type="component" value="Unassembled WGS sequence"/>
</dbReference>
<evidence type="ECO:0000256" key="1">
    <source>
        <dbReference type="SAM" id="SignalP"/>
    </source>
</evidence>
<feature type="signal peptide" evidence="1">
    <location>
        <begin position="1"/>
        <end position="17"/>
    </location>
</feature>
<sequence length="135" mass="14909">MKTTTLLAAAFATLAAGSPTRRCTTTFEEVKFPEGKSNWVGGPGLYPTCVMAVYHEDYSVKTQEAMIQFAQQECQRLGCVSFMVLSAVPQDPPERNWYVTLFGGYPTTPQDYVQDETKSEAVQDSRAFNAVTNCS</sequence>
<gene>
    <name evidence="2" type="ORF">AJ78_03439</name>
</gene>
<dbReference type="AlphaFoldDB" id="A0A1J9QJM0"/>
<organism evidence="2 3">
    <name type="scientific">Emergomyces pasteurianus Ep9510</name>
    <dbReference type="NCBI Taxonomy" id="1447872"/>
    <lineage>
        <taxon>Eukaryota</taxon>
        <taxon>Fungi</taxon>
        <taxon>Dikarya</taxon>
        <taxon>Ascomycota</taxon>
        <taxon>Pezizomycotina</taxon>
        <taxon>Eurotiomycetes</taxon>
        <taxon>Eurotiomycetidae</taxon>
        <taxon>Onygenales</taxon>
        <taxon>Ajellomycetaceae</taxon>
        <taxon>Emergomyces</taxon>
    </lineage>
</organism>
<dbReference type="OrthoDB" id="4175349at2759"/>
<proteinExistence type="predicted"/>
<feature type="chain" id="PRO_5012566222" evidence="1">
    <location>
        <begin position="18"/>
        <end position="135"/>
    </location>
</feature>
<dbReference type="EMBL" id="LGRN01000110">
    <property type="protein sequence ID" value="OJD16375.1"/>
    <property type="molecule type" value="Genomic_DNA"/>
</dbReference>
<evidence type="ECO:0000313" key="2">
    <source>
        <dbReference type="EMBL" id="OJD16375.1"/>
    </source>
</evidence>
<comment type="caution">
    <text evidence="2">The sequence shown here is derived from an EMBL/GenBank/DDBJ whole genome shotgun (WGS) entry which is preliminary data.</text>
</comment>
<reference evidence="2 3" key="1">
    <citation type="submission" date="2015-07" db="EMBL/GenBank/DDBJ databases">
        <title>Emmonsia species relationships and genome sequence.</title>
        <authorList>
            <consortium name="The Broad Institute Genomics Platform"/>
            <person name="Cuomo C.A."/>
            <person name="Munoz J.F."/>
            <person name="Imamovic A."/>
            <person name="Priest M.E."/>
            <person name="Young S."/>
            <person name="Clay O.K."/>
            <person name="McEwen J.G."/>
        </authorList>
    </citation>
    <scope>NUCLEOTIDE SEQUENCE [LARGE SCALE GENOMIC DNA]</scope>
    <source>
        <strain evidence="2 3">UAMH 9510</strain>
    </source>
</reference>
<evidence type="ECO:0000313" key="3">
    <source>
        <dbReference type="Proteomes" id="UP000182235"/>
    </source>
</evidence>
<keyword evidence="1" id="KW-0732">Signal</keyword>
<name>A0A1J9QJM0_9EURO</name>
<accession>A0A1J9QJM0</accession>
<dbReference type="VEuPathDB" id="FungiDB:AJ78_03439"/>
<keyword evidence="3" id="KW-1185">Reference proteome</keyword>